<dbReference type="STRING" id="317010.RU96_GL001271"/>
<evidence type="ECO:0000256" key="8">
    <source>
        <dbReference type="SAM" id="Phobius"/>
    </source>
</evidence>
<dbReference type="PANTHER" id="PTHR21716:SF53">
    <property type="entry name" value="PERMEASE PERM-RELATED"/>
    <property type="match status" value="1"/>
</dbReference>
<feature type="transmembrane region" description="Helical" evidence="8">
    <location>
        <begin position="237"/>
        <end position="258"/>
    </location>
</feature>
<keyword evidence="6 8" id="KW-1133">Transmembrane helix</keyword>
<feature type="transmembrane region" description="Helical" evidence="8">
    <location>
        <begin position="79"/>
        <end position="107"/>
    </location>
</feature>
<proteinExistence type="inferred from homology"/>
<evidence type="ECO:0000256" key="6">
    <source>
        <dbReference type="ARBA" id="ARBA00022989"/>
    </source>
</evidence>
<evidence type="ECO:0000256" key="5">
    <source>
        <dbReference type="ARBA" id="ARBA00022692"/>
    </source>
</evidence>
<feature type="transmembrane region" description="Helical" evidence="8">
    <location>
        <begin position="49"/>
        <end position="67"/>
    </location>
</feature>
<feature type="transmembrane region" description="Helical" evidence="8">
    <location>
        <begin position="318"/>
        <end position="337"/>
    </location>
</feature>
<dbReference type="GO" id="GO:0005886">
    <property type="term" value="C:plasma membrane"/>
    <property type="evidence" value="ECO:0007669"/>
    <property type="project" value="UniProtKB-SubCell"/>
</dbReference>
<feature type="transmembrane region" description="Helical" evidence="8">
    <location>
        <begin position="343"/>
        <end position="364"/>
    </location>
</feature>
<reference evidence="9 10" key="1">
    <citation type="submission" date="2014-12" db="EMBL/GenBank/DDBJ databases">
        <title>Draft genome sequences of 29 type strains of Enterococci.</title>
        <authorList>
            <person name="Zhong Z."/>
            <person name="Sun Z."/>
            <person name="Liu W."/>
            <person name="Zhang W."/>
            <person name="Zhang H."/>
        </authorList>
    </citation>
    <scope>NUCLEOTIDE SEQUENCE [LARGE SCALE GENOMIC DNA]</scope>
    <source>
        <strain evidence="9 10">DSM 21207</strain>
    </source>
</reference>
<keyword evidence="7 8" id="KW-0472">Membrane</keyword>
<feature type="transmembrane region" description="Helical" evidence="8">
    <location>
        <begin position="20"/>
        <end position="37"/>
    </location>
</feature>
<evidence type="ECO:0000256" key="1">
    <source>
        <dbReference type="ARBA" id="ARBA00004651"/>
    </source>
</evidence>
<dbReference type="AlphaFoldDB" id="A0A1L8R3I6"/>
<comment type="similarity">
    <text evidence="2">Belongs to the autoinducer-2 exporter (AI-2E) (TC 2.A.86) family.</text>
</comment>
<dbReference type="Pfam" id="PF01594">
    <property type="entry name" value="AI-2E_transport"/>
    <property type="match status" value="1"/>
</dbReference>
<feature type="transmembrane region" description="Helical" evidence="8">
    <location>
        <begin position="174"/>
        <end position="196"/>
    </location>
</feature>
<sequence length="388" mass="43360">MAMEKKSTRWINFLGGRNLIFTLVALLLLGAVLWLFSQLDFLFDPFVTIFKAISGPLILTMVLYYLFDPIIDWLEGKGIKRIISVAALFILLIGLAVVAVVLISPIIQKQVLSLVSSFPEYMDKTIKMLTKLFDNSPFEESLDQTMEKVQNWSEGLSSRVTDYLSGVIKGASNVVSTITSTVLIIGTAPIITFFLLKDDRKFFHYVTKLIPPRFRKDAKAIASSMNTQVGAYLKGQVLVSIAIGLLTFLGFLIIGMPYAGSLSLLTGVTAIIPYIGPFIAFIPAFIVALMSSFGMLIKMCLVWVIVQMANGHLIEPAVMGKHLLVHPITIVLVLLVMGDLMGMFGLIFGIPIYAVIKVLCIYFFRKLKRRYNHFYGEYGQYEDTDFEE</sequence>
<comment type="caution">
    <text evidence="9">The sequence shown here is derived from an EMBL/GenBank/DDBJ whole genome shotgun (WGS) entry which is preliminary data.</text>
</comment>
<evidence type="ECO:0000256" key="4">
    <source>
        <dbReference type="ARBA" id="ARBA00022475"/>
    </source>
</evidence>
<evidence type="ECO:0000313" key="9">
    <source>
        <dbReference type="EMBL" id="OJG14266.1"/>
    </source>
</evidence>
<evidence type="ECO:0000313" key="10">
    <source>
        <dbReference type="Proteomes" id="UP000182835"/>
    </source>
</evidence>
<name>A0A1L8R3I6_9ENTE</name>
<keyword evidence="4" id="KW-1003">Cell membrane</keyword>
<organism evidence="9 10">
    <name type="scientific">Enterococcus canintestini</name>
    <dbReference type="NCBI Taxonomy" id="317010"/>
    <lineage>
        <taxon>Bacteria</taxon>
        <taxon>Bacillati</taxon>
        <taxon>Bacillota</taxon>
        <taxon>Bacilli</taxon>
        <taxon>Lactobacillales</taxon>
        <taxon>Enterococcaceae</taxon>
        <taxon>Enterococcus</taxon>
    </lineage>
</organism>
<accession>A0A1L8R3I6</accession>
<dbReference type="EMBL" id="JXKG01000021">
    <property type="protein sequence ID" value="OJG14266.1"/>
    <property type="molecule type" value="Genomic_DNA"/>
</dbReference>
<keyword evidence="3" id="KW-0813">Transport</keyword>
<dbReference type="Proteomes" id="UP000182835">
    <property type="component" value="Unassembled WGS sequence"/>
</dbReference>
<protein>
    <recommendedName>
        <fullName evidence="11">Permease</fullName>
    </recommendedName>
</protein>
<gene>
    <name evidence="9" type="ORF">RU96_GL001271</name>
</gene>
<dbReference type="PANTHER" id="PTHR21716">
    <property type="entry name" value="TRANSMEMBRANE PROTEIN"/>
    <property type="match status" value="1"/>
</dbReference>
<evidence type="ECO:0000256" key="7">
    <source>
        <dbReference type="ARBA" id="ARBA00023136"/>
    </source>
</evidence>
<keyword evidence="5 8" id="KW-0812">Transmembrane</keyword>
<feature type="transmembrane region" description="Helical" evidence="8">
    <location>
        <begin position="278"/>
        <end position="306"/>
    </location>
</feature>
<comment type="subcellular location">
    <subcellularLocation>
        <location evidence="1">Cell membrane</location>
        <topology evidence="1">Multi-pass membrane protein</topology>
    </subcellularLocation>
</comment>
<dbReference type="GO" id="GO:0055085">
    <property type="term" value="P:transmembrane transport"/>
    <property type="evidence" value="ECO:0007669"/>
    <property type="project" value="TreeGrafter"/>
</dbReference>
<evidence type="ECO:0000256" key="3">
    <source>
        <dbReference type="ARBA" id="ARBA00022448"/>
    </source>
</evidence>
<evidence type="ECO:0008006" key="11">
    <source>
        <dbReference type="Google" id="ProtNLM"/>
    </source>
</evidence>
<evidence type="ECO:0000256" key="2">
    <source>
        <dbReference type="ARBA" id="ARBA00009773"/>
    </source>
</evidence>
<dbReference type="InterPro" id="IPR002549">
    <property type="entry name" value="AI-2E-like"/>
</dbReference>